<accession>A0A9D2B0A6</accession>
<gene>
    <name evidence="2" type="ORF">H9850_03160</name>
</gene>
<reference evidence="2" key="1">
    <citation type="journal article" date="2021" name="PeerJ">
        <title>Extensive microbial diversity within the chicken gut microbiome revealed by metagenomics and culture.</title>
        <authorList>
            <person name="Gilroy R."/>
            <person name="Ravi A."/>
            <person name="Getino M."/>
            <person name="Pursley I."/>
            <person name="Horton D.L."/>
            <person name="Alikhan N.F."/>
            <person name="Baker D."/>
            <person name="Gharbi K."/>
            <person name="Hall N."/>
            <person name="Watson M."/>
            <person name="Adriaenssens E.M."/>
            <person name="Foster-Nyarko E."/>
            <person name="Jarju S."/>
            <person name="Secka A."/>
            <person name="Antonio M."/>
            <person name="Oren A."/>
            <person name="Chaudhuri R.R."/>
            <person name="La Ragione R."/>
            <person name="Hildebrand F."/>
            <person name="Pallen M.J."/>
        </authorList>
    </citation>
    <scope>NUCLEOTIDE SEQUENCE</scope>
    <source>
        <strain evidence="2">USASDec5-558</strain>
    </source>
</reference>
<proteinExistence type="predicted"/>
<name>A0A9D2B0A6_9GAMM</name>
<evidence type="ECO:0000313" key="3">
    <source>
        <dbReference type="Proteomes" id="UP000886829"/>
    </source>
</evidence>
<comment type="caution">
    <text evidence="2">The sequence shown here is derived from an EMBL/GenBank/DDBJ whole genome shotgun (WGS) entry which is preliminary data.</text>
</comment>
<feature type="transmembrane region" description="Helical" evidence="1">
    <location>
        <begin position="13"/>
        <end position="34"/>
    </location>
</feature>
<protein>
    <submittedName>
        <fullName evidence="2">AzlD domain-containing protein</fullName>
    </submittedName>
</protein>
<keyword evidence="1" id="KW-0812">Transmembrane</keyword>
<sequence>METMHFWTNYWEVITILCMGITTYFTRTVGFVWLRKHQIRPRAQAVLASSPCCVMVSVVAPSFMTTDPKTLISLAFCILLSFKCSLGVTICGTVAFMALLQNLL</sequence>
<feature type="transmembrane region" description="Helical" evidence="1">
    <location>
        <begin position="70"/>
        <end position="100"/>
    </location>
</feature>
<dbReference type="Proteomes" id="UP000886829">
    <property type="component" value="Unassembled WGS sequence"/>
</dbReference>
<keyword evidence="1" id="KW-0472">Membrane</keyword>
<feature type="transmembrane region" description="Helical" evidence="1">
    <location>
        <begin position="46"/>
        <end position="64"/>
    </location>
</feature>
<evidence type="ECO:0000313" key="2">
    <source>
        <dbReference type="EMBL" id="HIX56453.1"/>
    </source>
</evidence>
<dbReference type="EMBL" id="DXEV01000061">
    <property type="protein sequence ID" value="HIX56453.1"/>
    <property type="molecule type" value="Genomic_DNA"/>
</dbReference>
<organism evidence="2 3">
    <name type="scientific">Candidatus Anaerobiospirillum pullistercoris</name>
    <dbReference type="NCBI Taxonomy" id="2838452"/>
    <lineage>
        <taxon>Bacteria</taxon>
        <taxon>Pseudomonadati</taxon>
        <taxon>Pseudomonadota</taxon>
        <taxon>Gammaproteobacteria</taxon>
        <taxon>Aeromonadales</taxon>
        <taxon>Succinivibrionaceae</taxon>
        <taxon>Anaerobiospirillum</taxon>
    </lineage>
</organism>
<dbReference type="Pfam" id="PF05437">
    <property type="entry name" value="AzlD"/>
    <property type="match status" value="1"/>
</dbReference>
<reference evidence="2" key="2">
    <citation type="submission" date="2021-04" db="EMBL/GenBank/DDBJ databases">
        <authorList>
            <person name="Gilroy R."/>
        </authorList>
    </citation>
    <scope>NUCLEOTIDE SEQUENCE</scope>
    <source>
        <strain evidence="2">USASDec5-558</strain>
    </source>
</reference>
<dbReference type="AlphaFoldDB" id="A0A9D2B0A6"/>
<evidence type="ECO:0000256" key="1">
    <source>
        <dbReference type="SAM" id="Phobius"/>
    </source>
</evidence>
<keyword evidence="1" id="KW-1133">Transmembrane helix</keyword>
<dbReference type="InterPro" id="IPR008407">
    <property type="entry name" value="Brnchd-chn_aa_trnsp_AzlD"/>
</dbReference>